<accession>A0A1M2W380</accession>
<name>A0A1M2W380_TRAPU</name>
<dbReference type="Proteomes" id="UP000184267">
    <property type="component" value="Unassembled WGS sequence"/>
</dbReference>
<gene>
    <name evidence="1" type="ORF">TRAPUB_9176</name>
</gene>
<evidence type="ECO:0000313" key="1">
    <source>
        <dbReference type="EMBL" id="OJT14315.1"/>
    </source>
</evidence>
<comment type="caution">
    <text evidence="1">The sequence shown here is derived from an EMBL/GenBank/DDBJ whole genome shotgun (WGS) entry which is preliminary data.</text>
</comment>
<proteinExistence type="predicted"/>
<sequence>MSGLHDGKSMLTGCGAVDETRRARRRAGDRVCVKLAQAGMAEELRTRRAGSSRVQADSTP</sequence>
<reference evidence="1 2" key="1">
    <citation type="submission" date="2016-10" db="EMBL/GenBank/DDBJ databases">
        <title>Genome sequence of the basidiomycete white-rot fungus Trametes pubescens.</title>
        <authorList>
            <person name="Makela M.R."/>
            <person name="Granchi Z."/>
            <person name="Peng M."/>
            <person name="De Vries R.P."/>
            <person name="Grigoriev I."/>
            <person name="Riley R."/>
            <person name="Hilden K."/>
        </authorList>
    </citation>
    <scope>NUCLEOTIDE SEQUENCE [LARGE SCALE GENOMIC DNA]</scope>
    <source>
        <strain evidence="1 2">FBCC735</strain>
    </source>
</reference>
<keyword evidence="2" id="KW-1185">Reference proteome</keyword>
<evidence type="ECO:0000313" key="2">
    <source>
        <dbReference type="Proteomes" id="UP000184267"/>
    </source>
</evidence>
<organism evidence="1 2">
    <name type="scientific">Trametes pubescens</name>
    <name type="common">White-rot fungus</name>
    <dbReference type="NCBI Taxonomy" id="154538"/>
    <lineage>
        <taxon>Eukaryota</taxon>
        <taxon>Fungi</taxon>
        <taxon>Dikarya</taxon>
        <taxon>Basidiomycota</taxon>
        <taxon>Agaricomycotina</taxon>
        <taxon>Agaricomycetes</taxon>
        <taxon>Polyporales</taxon>
        <taxon>Polyporaceae</taxon>
        <taxon>Trametes</taxon>
    </lineage>
</organism>
<dbReference type="EMBL" id="MNAD01000308">
    <property type="protein sequence ID" value="OJT14315.1"/>
    <property type="molecule type" value="Genomic_DNA"/>
</dbReference>
<protein>
    <submittedName>
        <fullName evidence="1">Uncharacterized protein</fullName>
    </submittedName>
</protein>
<dbReference type="AlphaFoldDB" id="A0A1M2W380"/>